<sequence length="628" mass="70100">MGVLQMAESERSGKETSKEQEMLRKPSTESSQSPKAAEPSCLRGAFTRIFPKRAEPNNKTEEEPSSNQSTEDQEGVRGKKRKLTGSIFRLPCLRPAETTGNDIQDKSGEQSNDNVQEEELKPYSKASFLRKIRCYRLMREKDATEKEKVVEVAHRKHEKENVEVQQHKEPVLEQNEDGLQSSDHDGVVGGNAKDTSYAKSLEEDGNNIQGPNLKVEHGTKQEDSSRQEKESCTTPVILENPAKDLAVVDKDMVEHESCEESLQEKSARLEGEVSLDDKEQESPVEKKECALVGVKHQEEDMQEQKNGPANVGSVDETLSEKESPPEKPEKHLCIQDQAELPKKESPGITITDKQESMDIMAKKIPENKGHQDDLRDDGKYLSEQEDLSKENETNLSGEHLEEDTRNCLSEQDAQGLEDKDTTEGDKERDIIDKLENNVSHEEKGNHVEIGRDQENNMDNPTEETSHKNIQHVVNDTKVKTLGEPEDNSEVSIVSKELQDEQNFTNDTSSHGQTKTIEDKQSVASLGSEANKELPVSVTKTTANNILTCTSSGEGNPQILGVQKETPTLPNTMDLTKQEPQTIHPRVNNEEAGVGLGSLRVEVKDMVDWMVQEASDRLSNYTQEPEGTG</sequence>
<feature type="compositionally biased region" description="Basic and acidic residues" evidence="1">
    <location>
        <begin position="318"/>
        <end position="345"/>
    </location>
</feature>
<feature type="compositionally biased region" description="Basic and acidic residues" evidence="1">
    <location>
        <begin position="214"/>
        <end position="231"/>
    </location>
</feature>
<evidence type="ECO:0000256" key="1">
    <source>
        <dbReference type="SAM" id="MobiDB-lite"/>
    </source>
</evidence>
<protein>
    <submittedName>
        <fullName evidence="2">Uncharacterized protein</fullName>
    </submittedName>
</protein>
<feature type="region of interest" description="Disordered" evidence="1">
    <location>
        <begin position="1"/>
        <end position="122"/>
    </location>
</feature>
<feature type="compositionally biased region" description="Basic and acidic residues" evidence="1">
    <location>
        <begin position="8"/>
        <end position="27"/>
    </location>
</feature>
<feature type="compositionally biased region" description="Basic and acidic residues" evidence="1">
    <location>
        <begin position="352"/>
        <end position="405"/>
    </location>
</feature>
<dbReference type="AlphaFoldDB" id="A0AAV7A354"/>
<feature type="compositionally biased region" description="Basic and acidic residues" evidence="1">
    <location>
        <begin position="144"/>
        <end position="171"/>
    </location>
</feature>
<accession>A0AAV7A354</accession>
<evidence type="ECO:0000313" key="2">
    <source>
        <dbReference type="EMBL" id="KAG8552733.1"/>
    </source>
</evidence>
<reference evidence="2" key="1">
    <citation type="thesis" date="2020" institute="ProQuest LLC" country="789 East Eisenhower Parkway, Ann Arbor, MI, USA">
        <title>Comparative Genomics and Chromosome Evolution.</title>
        <authorList>
            <person name="Mudd A.B."/>
        </authorList>
    </citation>
    <scope>NUCLEOTIDE SEQUENCE</scope>
    <source>
        <strain evidence="2">237g6f4</strain>
        <tissue evidence="2">Blood</tissue>
    </source>
</reference>
<proteinExistence type="predicted"/>
<keyword evidence="3" id="KW-1185">Reference proteome</keyword>
<feature type="compositionally biased region" description="Basic and acidic residues" evidence="1">
    <location>
        <begin position="416"/>
        <end position="454"/>
    </location>
</feature>
<dbReference type="Proteomes" id="UP000824782">
    <property type="component" value="Unassembled WGS sequence"/>
</dbReference>
<evidence type="ECO:0000313" key="3">
    <source>
        <dbReference type="Proteomes" id="UP000824782"/>
    </source>
</evidence>
<dbReference type="EMBL" id="WNYA01000010">
    <property type="protein sequence ID" value="KAG8552733.1"/>
    <property type="molecule type" value="Genomic_DNA"/>
</dbReference>
<feature type="compositionally biased region" description="Basic and acidic residues" evidence="1">
    <location>
        <begin position="246"/>
        <end position="303"/>
    </location>
</feature>
<name>A0AAV7A354_ENGPU</name>
<comment type="caution">
    <text evidence="2">The sequence shown here is derived from an EMBL/GenBank/DDBJ whole genome shotgun (WGS) entry which is preliminary data.</text>
</comment>
<feature type="region of interest" description="Disordered" evidence="1">
    <location>
        <begin position="144"/>
        <end position="470"/>
    </location>
</feature>
<feature type="compositionally biased region" description="Basic and acidic residues" evidence="1">
    <location>
        <begin position="52"/>
        <end position="62"/>
    </location>
</feature>
<organism evidence="2 3">
    <name type="scientific">Engystomops pustulosus</name>
    <name type="common">Tungara frog</name>
    <name type="synonym">Physalaemus pustulosus</name>
    <dbReference type="NCBI Taxonomy" id="76066"/>
    <lineage>
        <taxon>Eukaryota</taxon>
        <taxon>Metazoa</taxon>
        <taxon>Chordata</taxon>
        <taxon>Craniata</taxon>
        <taxon>Vertebrata</taxon>
        <taxon>Euteleostomi</taxon>
        <taxon>Amphibia</taxon>
        <taxon>Batrachia</taxon>
        <taxon>Anura</taxon>
        <taxon>Neobatrachia</taxon>
        <taxon>Hyloidea</taxon>
        <taxon>Leptodactylidae</taxon>
        <taxon>Leiuperinae</taxon>
        <taxon>Engystomops</taxon>
    </lineage>
</organism>
<gene>
    <name evidence="2" type="ORF">GDO81_003022</name>
</gene>